<dbReference type="Pfam" id="PF23247">
    <property type="entry name" value="LRR_RPS2"/>
    <property type="match status" value="2"/>
</dbReference>
<accession>A0A9R1W9R6</accession>
<keyword evidence="4" id="KW-1185">Reference proteome</keyword>
<dbReference type="InterPro" id="IPR050905">
    <property type="entry name" value="Plant_NBS-LRR"/>
</dbReference>
<dbReference type="Proteomes" id="UP000235145">
    <property type="component" value="Unassembled WGS sequence"/>
</dbReference>
<dbReference type="InterPro" id="IPR057135">
    <property type="entry name" value="At4g27190-like_LRR"/>
</dbReference>
<sequence>MGYELLECSINELFEKTEVLSLQMDGMNNLEEAFNNLRVLDVFKCQNLRYLFTVPIASGLMKLEFLKVSQCPVLEFLAYSKNGGAGEIGFQKLKFLYLEKLAKLEGFCNNVNVIELPQLVYLILDGLPNFTNIYPEKTSTTSSVSSNVSPIQPFFNKNMLIPKLERLIILSMDKLKEIWPYQFSSSDVVNACMLTKIEVMECDNLVNMFPTNPMSLMGRLEVLDVRECGSIEVLLNIDMSCLWRMKGEGSSDNLIRSFQAVERIEIRRCERFVNVFTPTVTNSDVRTLMNVNIDGWRTCEETGGKIEFVQNSQEVCDVIHLSISICILMI</sequence>
<organism evidence="3 4">
    <name type="scientific">Lactuca sativa</name>
    <name type="common">Garden lettuce</name>
    <dbReference type="NCBI Taxonomy" id="4236"/>
    <lineage>
        <taxon>Eukaryota</taxon>
        <taxon>Viridiplantae</taxon>
        <taxon>Streptophyta</taxon>
        <taxon>Embryophyta</taxon>
        <taxon>Tracheophyta</taxon>
        <taxon>Spermatophyta</taxon>
        <taxon>Magnoliopsida</taxon>
        <taxon>eudicotyledons</taxon>
        <taxon>Gunneridae</taxon>
        <taxon>Pentapetalae</taxon>
        <taxon>asterids</taxon>
        <taxon>campanulids</taxon>
        <taxon>Asterales</taxon>
        <taxon>Asteraceae</taxon>
        <taxon>Cichorioideae</taxon>
        <taxon>Cichorieae</taxon>
        <taxon>Lactucinae</taxon>
        <taxon>Lactuca</taxon>
    </lineage>
</organism>
<dbReference type="InterPro" id="IPR032675">
    <property type="entry name" value="LRR_dom_sf"/>
</dbReference>
<proteinExistence type="predicted"/>
<gene>
    <name evidence="3" type="ORF">LSAT_V11C200051870</name>
</gene>
<dbReference type="SUPFAM" id="SSF52047">
    <property type="entry name" value="RNI-like"/>
    <property type="match status" value="1"/>
</dbReference>
<name>A0A9R1W9R6_LACSA</name>
<dbReference type="PANTHER" id="PTHR33463">
    <property type="entry name" value="NB-ARC DOMAIN-CONTAINING PROTEIN-RELATED"/>
    <property type="match status" value="1"/>
</dbReference>
<dbReference type="PANTHER" id="PTHR33463:SF222">
    <property type="entry name" value="NB-ARC-RELATED"/>
    <property type="match status" value="1"/>
</dbReference>
<feature type="domain" description="Disease resistance protein At4g27190-like leucine-rich repeats" evidence="2">
    <location>
        <begin position="165"/>
        <end position="239"/>
    </location>
</feature>
<protein>
    <recommendedName>
        <fullName evidence="2">Disease resistance protein At4g27190-like leucine-rich repeats domain-containing protein</fullName>
    </recommendedName>
</protein>
<evidence type="ECO:0000313" key="3">
    <source>
        <dbReference type="EMBL" id="KAJ0222637.1"/>
    </source>
</evidence>
<evidence type="ECO:0000313" key="4">
    <source>
        <dbReference type="Proteomes" id="UP000235145"/>
    </source>
</evidence>
<comment type="caution">
    <text evidence="3">The sequence shown here is derived from an EMBL/GenBank/DDBJ whole genome shotgun (WGS) entry which is preliminary data.</text>
</comment>
<evidence type="ECO:0000256" key="1">
    <source>
        <dbReference type="ARBA" id="ARBA00022821"/>
    </source>
</evidence>
<dbReference type="Gene3D" id="3.80.10.10">
    <property type="entry name" value="Ribonuclease Inhibitor"/>
    <property type="match status" value="1"/>
</dbReference>
<keyword evidence="1" id="KW-0611">Plant defense</keyword>
<reference evidence="3 4" key="1">
    <citation type="journal article" date="2017" name="Nat. Commun.">
        <title>Genome assembly with in vitro proximity ligation data and whole-genome triplication in lettuce.</title>
        <authorList>
            <person name="Reyes-Chin-Wo S."/>
            <person name="Wang Z."/>
            <person name="Yang X."/>
            <person name="Kozik A."/>
            <person name="Arikit S."/>
            <person name="Song C."/>
            <person name="Xia L."/>
            <person name="Froenicke L."/>
            <person name="Lavelle D.O."/>
            <person name="Truco M.J."/>
            <person name="Xia R."/>
            <person name="Zhu S."/>
            <person name="Xu C."/>
            <person name="Xu H."/>
            <person name="Xu X."/>
            <person name="Cox K."/>
            <person name="Korf I."/>
            <person name="Meyers B.C."/>
            <person name="Michelmore R.W."/>
        </authorList>
    </citation>
    <scope>NUCLEOTIDE SEQUENCE [LARGE SCALE GENOMIC DNA]</scope>
    <source>
        <strain evidence="4">cv. Salinas</strain>
        <tissue evidence="3">Seedlings</tissue>
    </source>
</reference>
<dbReference type="AlphaFoldDB" id="A0A9R1W9R6"/>
<feature type="domain" description="Disease resistance protein At4g27190-like leucine-rich repeats" evidence="2">
    <location>
        <begin position="33"/>
        <end position="71"/>
    </location>
</feature>
<dbReference type="EMBL" id="NBSK02000002">
    <property type="protein sequence ID" value="KAJ0222637.1"/>
    <property type="molecule type" value="Genomic_DNA"/>
</dbReference>
<evidence type="ECO:0000259" key="2">
    <source>
        <dbReference type="Pfam" id="PF23247"/>
    </source>
</evidence>